<dbReference type="PANTHER" id="PTHR42800">
    <property type="entry name" value="EXOINULINASE INUD (AFU_ORTHOLOGUE AFUA_5G00480)"/>
    <property type="match status" value="1"/>
</dbReference>
<dbReference type="InterPro" id="IPR023296">
    <property type="entry name" value="Glyco_hydro_beta-prop_sf"/>
</dbReference>
<gene>
    <name evidence="8" type="ORF">N7493_000941</name>
</gene>
<dbReference type="GO" id="GO:0005987">
    <property type="term" value="P:sucrose catabolic process"/>
    <property type="evidence" value="ECO:0007669"/>
    <property type="project" value="TreeGrafter"/>
</dbReference>
<dbReference type="Gene3D" id="2.115.10.20">
    <property type="entry name" value="Glycosyl hydrolase domain, family 43"/>
    <property type="match status" value="1"/>
</dbReference>
<keyword evidence="4 5" id="KW-0326">Glycosidase</keyword>
<dbReference type="Gene3D" id="2.60.120.560">
    <property type="entry name" value="Exo-inulinase, domain 1"/>
    <property type="match status" value="1"/>
</dbReference>
<evidence type="ECO:0000313" key="8">
    <source>
        <dbReference type="EMBL" id="KAJ5741069.1"/>
    </source>
</evidence>
<dbReference type="GO" id="GO:0005737">
    <property type="term" value="C:cytoplasm"/>
    <property type="evidence" value="ECO:0007669"/>
    <property type="project" value="TreeGrafter"/>
</dbReference>
<dbReference type="GO" id="GO:0004575">
    <property type="term" value="F:sucrose alpha-glucosidase activity"/>
    <property type="evidence" value="ECO:0007669"/>
    <property type="project" value="TreeGrafter"/>
</dbReference>
<dbReference type="SMART" id="SM00640">
    <property type="entry name" value="Glyco_32"/>
    <property type="match status" value="1"/>
</dbReference>
<dbReference type="AlphaFoldDB" id="A0AAD6N1C8"/>
<dbReference type="SUPFAM" id="SSF75005">
    <property type="entry name" value="Arabinanase/levansucrase/invertase"/>
    <property type="match status" value="1"/>
</dbReference>
<evidence type="ECO:0000313" key="9">
    <source>
        <dbReference type="Proteomes" id="UP001215712"/>
    </source>
</evidence>
<name>A0AAD6N1C8_9EURO</name>
<evidence type="ECO:0000256" key="1">
    <source>
        <dbReference type="ARBA" id="ARBA00009902"/>
    </source>
</evidence>
<evidence type="ECO:0000256" key="4">
    <source>
        <dbReference type="ARBA" id="ARBA00023295"/>
    </source>
</evidence>
<evidence type="ECO:0000259" key="7">
    <source>
        <dbReference type="Pfam" id="PF08244"/>
    </source>
</evidence>
<dbReference type="Proteomes" id="UP001215712">
    <property type="component" value="Unassembled WGS sequence"/>
</dbReference>
<sequence>METPTTYYSRWRPRYHIQPLKGWLNDPCGPGYSPQTGLYHVAFQWNPNAPRWGNIVWGVAWSRDLCAWEVSDFPSISFQSDDGCKGIFTGCLRPTNVEGEADGTMTIIYTSAHHLPIHYTRQYVRGSERIHLATSTDNGKTWDRHSSNPILPGPPLDLEVTGWRDPFIAPWESMDKILNHDGRHSLYAVISGSIKDQTPTTLLYRVLPNALDNWEYIGPLARLGMNFCPPGSNADYGKNWEVTNFVSLVDKSGISHEFLIMGIEGCMMRPGAEKKTKMRAHSAQLWMGGKIDAPGGKPSMTYEYGGRLDHGSFYAANSFWDPVGKKNILFGWILEDDLPEPLREEQGWAGMLSLPRMLELIEMKFVCGTWKSDIEDLVSFEKSQDDQGTYTLRTLAAVPDPRLKKLRGTSLSAPKSAGDALHFPVPLPCFECETSLSLHRGIQKAGFSILHSLDGSNKTSLFFDAEGENFTIDRSKSTAVSGINTSPEIAPHTLLKFKDESGEITNETLDIRLLYDVSVLEVFVNGRTAITTRVYPESGMCFGVETFYESKDGDERPDFKRFDIWEISADRLVQA</sequence>
<reference evidence="8" key="1">
    <citation type="journal article" date="2023" name="IMA Fungus">
        <title>Comparative genomic study of the Penicillium genus elucidates a diverse pangenome and 15 lateral gene transfer events.</title>
        <authorList>
            <person name="Petersen C."/>
            <person name="Sorensen T."/>
            <person name="Nielsen M.R."/>
            <person name="Sondergaard T.E."/>
            <person name="Sorensen J.L."/>
            <person name="Fitzpatrick D.A."/>
            <person name="Frisvad J.C."/>
            <person name="Nielsen K.L."/>
        </authorList>
    </citation>
    <scope>NUCLEOTIDE SEQUENCE</scope>
    <source>
        <strain evidence="8">IBT 17514</strain>
    </source>
</reference>
<evidence type="ECO:0000259" key="6">
    <source>
        <dbReference type="Pfam" id="PF00251"/>
    </source>
</evidence>
<dbReference type="Pfam" id="PF00251">
    <property type="entry name" value="Glyco_hydro_32N"/>
    <property type="match status" value="1"/>
</dbReference>
<feature type="domain" description="Glycosyl hydrolase family 32 N-terminal" evidence="6">
    <location>
        <begin position="16"/>
        <end position="362"/>
    </location>
</feature>
<dbReference type="EMBL" id="JAQJAN010000001">
    <property type="protein sequence ID" value="KAJ5741069.1"/>
    <property type="molecule type" value="Genomic_DNA"/>
</dbReference>
<evidence type="ECO:0000256" key="3">
    <source>
        <dbReference type="ARBA" id="ARBA00022801"/>
    </source>
</evidence>
<dbReference type="CDD" id="cd18621">
    <property type="entry name" value="GH32_XdINV-like"/>
    <property type="match status" value="1"/>
</dbReference>
<accession>A0AAD6N1C8</accession>
<feature type="domain" description="Glycosyl hydrolase family 32 C-terminal" evidence="7">
    <location>
        <begin position="422"/>
        <end position="566"/>
    </location>
</feature>
<dbReference type="InterPro" id="IPR001362">
    <property type="entry name" value="Glyco_hydro_32"/>
</dbReference>
<protein>
    <recommendedName>
        <fullName evidence="10">Glycoside hydrolase family 32 protein</fullName>
    </recommendedName>
</protein>
<proteinExistence type="inferred from homology"/>
<keyword evidence="2" id="KW-0732">Signal</keyword>
<comment type="caution">
    <text evidence="8">The sequence shown here is derived from an EMBL/GenBank/DDBJ whole genome shotgun (WGS) entry which is preliminary data.</text>
</comment>
<keyword evidence="3 5" id="KW-0378">Hydrolase</keyword>
<dbReference type="SUPFAM" id="SSF49899">
    <property type="entry name" value="Concanavalin A-like lectins/glucanases"/>
    <property type="match status" value="1"/>
</dbReference>
<evidence type="ECO:0008006" key="10">
    <source>
        <dbReference type="Google" id="ProtNLM"/>
    </source>
</evidence>
<organism evidence="8 9">
    <name type="scientific">Penicillium malachiteum</name>
    <dbReference type="NCBI Taxonomy" id="1324776"/>
    <lineage>
        <taxon>Eukaryota</taxon>
        <taxon>Fungi</taxon>
        <taxon>Dikarya</taxon>
        <taxon>Ascomycota</taxon>
        <taxon>Pezizomycotina</taxon>
        <taxon>Eurotiomycetes</taxon>
        <taxon>Eurotiomycetidae</taxon>
        <taxon>Eurotiales</taxon>
        <taxon>Aspergillaceae</taxon>
        <taxon>Penicillium</taxon>
    </lineage>
</organism>
<dbReference type="InterPro" id="IPR013189">
    <property type="entry name" value="Glyco_hydro_32_C"/>
</dbReference>
<keyword evidence="9" id="KW-1185">Reference proteome</keyword>
<evidence type="ECO:0000256" key="5">
    <source>
        <dbReference type="RuleBase" id="RU362110"/>
    </source>
</evidence>
<evidence type="ECO:0000256" key="2">
    <source>
        <dbReference type="ARBA" id="ARBA00022729"/>
    </source>
</evidence>
<dbReference type="Pfam" id="PF08244">
    <property type="entry name" value="Glyco_hydro_32C"/>
    <property type="match status" value="1"/>
</dbReference>
<dbReference type="InterPro" id="IPR013148">
    <property type="entry name" value="Glyco_hydro_32_N"/>
</dbReference>
<reference evidence="8" key="2">
    <citation type="submission" date="2023-01" db="EMBL/GenBank/DDBJ databases">
        <authorList>
            <person name="Petersen C."/>
        </authorList>
    </citation>
    <scope>NUCLEOTIDE SEQUENCE</scope>
    <source>
        <strain evidence="8">IBT 17514</strain>
    </source>
</reference>
<comment type="similarity">
    <text evidence="1 5">Belongs to the glycosyl hydrolase 32 family.</text>
</comment>
<dbReference type="InterPro" id="IPR013320">
    <property type="entry name" value="ConA-like_dom_sf"/>
</dbReference>
<dbReference type="PANTHER" id="PTHR42800:SF3">
    <property type="entry name" value="GLYCOSYL HYDROLASE FAMILY 32 N-TERMINAL DOMAIN-CONTAINING PROTEIN"/>
    <property type="match status" value="1"/>
</dbReference>